<name>A0ACB9GB15_CICIN</name>
<evidence type="ECO:0000313" key="1">
    <source>
        <dbReference type="EMBL" id="KAI3780683.1"/>
    </source>
</evidence>
<evidence type="ECO:0000313" key="2">
    <source>
        <dbReference type="Proteomes" id="UP001055811"/>
    </source>
</evidence>
<keyword evidence="2" id="KW-1185">Reference proteome</keyword>
<dbReference type="EMBL" id="CM042010">
    <property type="protein sequence ID" value="KAI3780683.1"/>
    <property type="molecule type" value="Genomic_DNA"/>
</dbReference>
<proteinExistence type="predicted"/>
<reference evidence="2" key="1">
    <citation type="journal article" date="2022" name="Mol. Ecol. Resour.">
        <title>The genomes of chicory, endive, great burdock and yacon provide insights into Asteraceae palaeo-polyploidization history and plant inulin production.</title>
        <authorList>
            <person name="Fan W."/>
            <person name="Wang S."/>
            <person name="Wang H."/>
            <person name="Wang A."/>
            <person name="Jiang F."/>
            <person name="Liu H."/>
            <person name="Zhao H."/>
            <person name="Xu D."/>
            <person name="Zhang Y."/>
        </authorList>
    </citation>
    <scope>NUCLEOTIDE SEQUENCE [LARGE SCALE GENOMIC DNA]</scope>
    <source>
        <strain evidence="2">cv. Punajuju</strain>
    </source>
</reference>
<dbReference type="Proteomes" id="UP001055811">
    <property type="component" value="Linkage Group LG02"/>
</dbReference>
<gene>
    <name evidence="1" type="ORF">L2E82_10670</name>
</gene>
<protein>
    <submittedName>
        <fullName evidence="1">Uncharacterized protein</fullName>
    </submittedName>
</protein>
<sequence length="217" mass="24555">MNYASVCYGYVISFVLLLNVAVVIIETCTKVVDACTKIFGGIVNTGNPDLPSTDLADSDYPLSFATILYVHVSRIKESKIKAKGAHVLVGLEKHHRSHDANEVFSEINELPEVNLERKDKEFKTLVEWSHNLTTYWNSSPYYLEDPSKDSKKNENTTKRPPVSDYMILSSDLLPSELVGKNSRHIKRKKTQWDLQSDLLKLDIFEKLDQAGQGCHNP</sequence>
<comment type="caution">
    <text evidence="1">The sequence shown here is derived from an EMBL/GenBank/DDBJ whole genome shotgun (WGS) entry which is preliminary data.</text>
</comment>
<reference evidence="1 2" key="2">
    <citation type="journal article" date="2022" name="Mol. Ecol. Resour.">
        <title>The genomes of chicory, endive, great burdock and yacon provide insights into Asteraceae paleo-polyploidization history and plant inulin production.</title>
        <authorList>
            <person name="Fan W."/>
            <person name="Wang S."/>
            <person name="Wang H."/>
            <person name="Wang A."/>
            <person name="Jiang F."/>
            <person name="Liu H."/>
            <person name="Zhao H."/>
            <person name="Xu D."/>
            <person name="Zhang Y."/>
        </authorList>
    </citation>
    <scope>NUCLEOTIDE SEQUENCE [LARGE SCALE GENOMIC DNA]</scope>
    <source>
        <strain evidence="2">cv. Punajuju</strain>
        <tissue evidence="1">Leaves</tissue>
    </source>
</reference>
<organism evidence="1 2">
    <name type="scientific">Cichorium intybus</name>
    <name type="common">Chicory</name>
    <dbReference type="NCBI Taxonomy" id="13427"/>
    <lineage>
        <taxon>Eukaryota</taxon>
        <taxon>Viridiplantae</taxon>
        <taxon>Streptophyta</taxon>
        <taxon>Embryophyta</taxon>
        <taxon>Tracheophyta</taxon>
        <taxon>Spermatophyta</taxon>
        <taxon>Magnoliopsida</taxon>
        <taxon>eudicotyledons</taxon>
        <taxon>Gunneridae</taxon>
        <taxon>Pentapetalae</taxon>
        <taxon>asterids</taxon>
        <taxon>campanulids</taxon>
        <taxon>Asterales</taxon>
        <taxon>Asteraceae</taxon>
        <taxon>Cichorioideae</taxon>
        <taxon>Cichorieae</taxon>
        <taxon>Cichoriinae</taxon>
        <taxon>Cichorium</taxon>
    </lineage>
</organism>
<accession>A0ACB9GB15</accession>